<dbReference type="InterPro" id="IPR053263">
    <property type="entry name" value="Euk_RPA34_RNAP_subunit"/>
</dbReference>
<feature type="compositionally biased region" description="Basic and acidic residues" evidence="1">
    <location>
        <begin position="403"/>
        <end position="416"/>
    </location>
</feature>
<dbReference type="AlphaFoldDB" id="A0A8H4W0C5"/>
<feature type="compositionally biased region" description="Acidic residues" evidence="1">
    <location>
        <begin position="82"/>
        <end position="103"/>
    </location>
</feature>
<feature type="compositionally biased region" description="Basic residues" evidence="1">
    <location>
        <begin position="471"/>
        <end position="482"/>
    </location>
</feature>
<accession>A0A8H4W0C5</accession>
<dbReference type="Gene3D" id="6.20.250.70">
    <property type="match status" value="1"/>
</dbReference>
<evidence type="ECO:0000313" key="2">
    <source>
        <dbReference type="EMBL" id="KAF4628977.1"/>
    </source>
</evidence>
<dbReference type="GO" id="GO:0006360">
    <property type="term" value="P:transcription by RNA polymerase I"/>
    <property type="evidence" value="ECO:0007669"/>
    <property type="project" value="InterPro"/>
</dbReference>
<keyword evidence="3" id="KW-1185">Reference proteome</keyword>
<name>A0A8H4W0C5_9HELO</name>
<sequence>MLHRPRRPRIKSLRYRARELKKKPPPKTLSDEFVHDNDDEDEEKASDEESSSENESLPSNPADTPLDPNGRLPAPEGSSSSSEDDSDSDEQGEEESEEESSDDEPQKPIETALKASKSKEVTQEPASTPITPKKPTEYKPPAGFEAASIANGTQVAGAFKKSRLEGKQIWYITAPASVPISSLKEMSLLGAKAGEVICLHKGNYYGFVQDAAADSSSTKVMVPNAESGYKTVTKPIDEVFRLQQIVNLPGVHDSATPSSSKATIPEKKPVRPQPKGLKMRYVPVGFSNSKPGIIGSSSSDEASSDESDSDEEMKDVIKEFQRPGSIESSDKDSTSGSDEDMTEAPPLPSKKVSSKQEKPSRKATSNGSLKRKHNDGIEKEMKNSSSRSAVTIDGKQLKRLKIKQTESQRNMAERLSRSAKAPTATSPILHPESSQISSSLEASKIAHKKSKDSIAGISPHKKGTATETKHSKSKPSGKPIKF</sequence>
<feature type="region of interest" description="Disordered" evidence="1">
    <location>
        <begin position="1"/>
        <end position="137"/>
    </location>
</feature>
<comment type="caution">
    <text evidence="2">The sequence shown here is derived from an EMBL/GenBank/DDBJ whole genome shotgun (WGS) entry which is preliminary data.</text>
</comment>
<feature type="region of interest" description="Disordered" evidence="1">
    <location>
        <begin position="250"/>
        <end position="482"/>
    </location>
</feature>
<evidence type="ECO:0000313" key="3">
    <source>
        <dbReference type="Proteomes" id="UP000566819"/>
    </source>
</evidence>
<proteinExistence type="predicted"/>
<dbReference type="Pfam" id="PF08208">
    <property type="entry name" value="RNA_polI_A34"/>
    <property type="match status" value="1"/>
</dbReference>
<protein>
    <submittedName>
        <fullName evidence="2">Uncharacterized protein</fullName>
    </submittedName>
</protein>
<feature type="compositionally biased region" description="Acidic residues" evidence="1">
    <location>
        <begin position="37"/>
        <end position="52"/>
    </location>
</feature>
<dbReference type="EMBL" id="JAAMPI010000736">
    <property type="protein sequence ID" value="KAF4628977.1"/>
    <property type="molecule type" value="Genomic_DNA"/>
</dbReference>
<evidence type="ECO:0000256" key="1">
    <source>
        <dbReference type="SAM" id="MobiDB-lite"/>
    </source>
</evidence>
<dbReference type="OrthoDB" id="76224at2759"/>
<feature type="compositionally biased region" description="Low complexity" evidence="1">
    <location>
        <begin position="433"/>
        <end position="443"/>
    </location>
</feature>
<dbReference type="PANTHER" id="PTHR28155">
    <property type="entry name" value="ACR243WP"/>
    <property type="match status" value="1"/>
</dbReference>
<dbReference type="InterPro" id="IPR013240">
    <property type="entry name" value="DNA-dir_RNA_pol1_su_RPA34"/>
</dbReference>
<organism evidence="2 3">
    <name type="scientific">Cudoniella acicularis</name>
    <dbReference type="NCBI Taxonomy" id="354080"/>
    <lineage>
        <taxon>Eukaryota</taxon>
        <taxon>Fungi</taxon>
        <taxon>Dikarya</taxon>
        <taxon>Ascomycota</taxon>
        <taxon>Pezizomycotina</taxon>
        <taxon>Leotiomycetes</taxon>
        <taxon>Helotiales</taxon>
        <taxon>Tricladiaceae</taxon>
        <taxon>Cudoniella</taxon>
    </lineage>
</organism>
<feature type="compositionally biased region" description="Acidic residues" evidence="1">
    <location>
        <begin position="302"/>
        <end position="313"/>
    </location>
</feature>
<feature type="compositionally biased region" description="Basic residues" evidence="1">
    <location>
        <begin position="1"/>
        <end position="25"/>
    </location>
</feature>
<gene>
    <name evidence="2" type="ORF">G7Y89_g9177</name>
</gene>
<dbReference type="PANTHER" id="PTHR28155:SF1">
    <property type="entry name" value="DNA-DIRECTED RNA POLYMERASE I SUBUNIT RPA34.5-DOMAIN-CONTAINING PROTEIN"/>
    <property type="match status" value="1"/>
</dbReference>
<reference evidence="2 3" key="1">
    <citation type="submission" date="2020-03" db="EMBL/GenBank/DDBJ databases">
        <title>Draft Genome Sequence of Cudoniella acicularis.</title>
        <authorList>
            <person name="Buettner E."/>
            <person name="Kellner H."/>
        </authorList>
    </citation>
    <scope>NUCLEOTIDE SEQUENCE [LARGE SCALE GENOMIC DNA]</scope>
    <source>
        <strain evidence="2 3">DSM 108380</strain>
    </source>
</reference>
<dbReference type="Proteomes" id="UP000566819">
    <property type="component" value="Unassembled WGS sequence"/>
</dbReference>